<keyword evidence="4" id="KW-1185">Reference proteome</keyword>
<comment type="caution">
    <text evidence="3">The sequence shown here is derived from an EMBL/GenBank/DDBJ whole genome shotgun (WGS) entry which is preliminary data.</text>
</comment>
<feature type="region of interest" description="Disordered" evidence="2">
    <location>
        <begin position="183"/>
        <end position="204"/>
    </location>
</feature>
<dbReference type="SUPFAM" id="SSF52540">
    <property type="entry name" value="P-loop containing nucleoside triphosphate hydrolases"/>
    <property type="match status" value="1"/>
</dbReference>
<protein>
    <submittedName>
        <fullName evidence="3">Uncharacterized protein</fullName>
    </submittedName>
</protein>
<evidence type="ECO:0000256" key="1">
    <source>
        <dbReference type="SAM" id="Coils"/>
    </source>
</evidence>
<organism evidence="3 4">
    <name type="scientific">Stephania yunnanensis</name>
    <dbReference type="NCBI Taxonomy" id="152371"/>
    <lineage>
        <taxon>Eukaryota</taxon>
        <taxon>Viridiplantae</taxon>
        <taxon>Streptophyta</taxon>
        <taxon>Embryophyta</taxon>
        <taxon>Tracheophyta</taxon>
        <taxon>Spermatophyta</taxon>
        <taxon>Magnoliopsida</taxon>
        <taxon>Ranunculales</taxon>
        <taxon>Menispermaceae</taxon>
        <taxon>Menispermoideae</taxon>
        <taxon>Cissampelideae</taxon>
        <taxon>Stephania</taxon>
    </lineage>
</organism>
<feature type="coiled-coil region" evidence="1">
    <location>
        <begin position="13"/>
        <end position="40"/>
    </location>
</feature>
<dbReference type="InterPro" id="IPR027417">
    <property type="entry name" value="P-loop_NTPase"/>
</dbReference>
<dbReference type="AlphaFoldDB" id="A0AAP0F8H0"/>
<dbReference type="EMBL" id="JBBNAF010000010">
    <property type="protein sequence ID" value="KAK9107166.1"/>
    <property type="molecule type" value="Genomic_DNA"/>
</dbReference>
<evidence type="ECO:0000313" key="4">
    <source>
        <dbReference type="Proteomes" id="UP001420932"/>
    </source>
</evidence>
<accession>A0AAP0F8H0</accession>
<feature type="compositionally biased region" description="Acidic residues" evidence="2">
    <location>
        <begin position="187"/>
        <end position="204"/>
    </location>
</feature>
<evidence type="ECO:0000313" key="3">
    <source>
        <dbReference type="EMBL" id="KAK9107166.1"/>
    </source>
</evidence>
<evidence type="ECO:0000256" key="2">
    <source>
        <dbReference type="SAM" id="MobiDB-lite"/>
    </source>
</evidence>
<proteinExistence type="predicted"/>
<sequence length="460" mass="51663">MTSTRMESHVEVMESELRKISALEGKLSEMRKENIEFKATMGDMWKKMEWMKQPPPCLTLADLGSSSLAEASIVRPELKFTYHRKRKKVGLSPIAVSQEEEEGWVESNSSIGLKNTYIAKLYEKLYMEELKLKSAGKGKAETMEQNPTLASPKSEVSVTDNQIKKSTSSAEQDLDVFLLGDLASSEEGPDDDNDGGSVGDFDDEFDEIVKGSDDEQIKSIMHSWPQSNGGLELRLLKLWDIFELAVNSLVHVNLGESVRMIRKQDPLVRACNLKEQILVETTPNKVLLVVKIDIYDVKSGYRVAMELDQVGANHDVRGNLHHISLQCAKTKGCGSGTGILDAPLQWDFDMPLVLTMPKVTVLPANPNILEDTDDLVQLSFLNEPSVLHNLCCRYSQSKSYGKLIDIHFKPTGKVFRTNIQTFLFEKMRVFHVFYQLCYGAPSSLKGCILLIDVNIHDEKQ</sequence>
<feature type="compositionally biased region" description="Polar residues" evidence="2">
    <location>
        <begin position="143"/>
        <end position="168"/>
    </location>
</feature>
<gene>
    <name evidence="3" type="ORF">Syun_023177</name>
</gene>
<reference evidence="3 4" key="1">
    <citation type="submission" date="2024-01" db="EMBL/GenBank/DDBJ databases">
        <title>Genome assemblies of Stephania.</title>
        <authorList>
            <person name="Yang L."/>
        </authorList>
    </citation>
    <scope>NUCLEOTIDE SEQUENCE [LARGE SCALE GENOMIC DNA]</scope>
    <source>
        <strain evidence="3">YNDBR</strain>
        <tissue evidence="3">Leaf</tissue>
    </source>
</reference>
<feature type="region of interest" description="Disordered" evidence="2">
    <location>
        <begin position="136"/>
        <end position="168"/>
    </location>
</feature>
<keyword evidence="1" id="KW-0175">Coiled coil</keyword>
<dbReference type="Proteomes" id="UP001420932">
    <property type="component" value="Unassembled WGS sequence"/>
</dbReference>
<dbReference type="Gene3D" id="3.40.850.10">
    <property type="entry name" value="Kinesin motor domain"/>
    <property type="match status" value="2"/>
</dbReference>
<dbReference type="InterPro" id="IPR036961">
    <property type="entry name" value="Kinesin_motor_dom_sf"/>
</dbReference>
<name>A0AAP0F8H0_9MAGN</name>